<dbReference type="PANTHER" id="PTHR34383">
    <property type="entry name" value="POLYPHOSPHATE:AMP PHOSPHOTRANSFERASE-RELATED"/>
    <property type="match status" value="1"/>
</dbReference>
<dbReference type="InterPro" id="IPR022488">
    <property type="entry name" value="PPK2-related"/>
</dbReference>
<dbReference type="InterPro" id="IPR027417">
    <property type="entry name" value="P-loop_NTPase"/>
</dbReference>
<dbReference type="Pfam" id="PF03976">
    <property type="entry name" value="PPK2"/>
    <property type="match status" value="1"/>
</dbReference>
<dbReference type="SUPFAM" id="SSF52540">
    <property type="entry name" value="P-loop containing nucleoside triphosphate hydrolases"/>
    <property type="match status" value="1"/>
</dbReference>
<accession>A0A936YZK0</accession>
<evidence type="ECO:0000313" key="4">
    <source>
        <dbReference type="Proteomes" id="UP000599109"/>
    </source>
</evidence>
<dbReference type="EMBL" id="JAEQNE010000003">
    <property type="protein sequence ID" value="MBL0392139.1"/>
    <property type="molecule type" value="Genomic_DNA"/>
</dbReference>
<evidence type="ECO:0000313" key="3">
    <source>
        <dbReference type="EMBL" id="MBL0392139.1"/>
    </source>
</evidence>
<dbReference type="Proteomes" id="UP000599109">
    <property type="component" value="Unassembled WGS sequence"/>
</dbReference>
<dbReference type="RefSeq" id="WP_201674786.1">
    <property type="nucleotide sequence ID" value="NZ_JAEQNE010000003.1"/>
</dbReference>
<dbReference type="Gene3D" id="3.40.50.300">
    <property type="entry name" value="P-loop containing nucleotide triphosphate hydrolases"/>
    <property type="match status" value="1"/>
</dbReference>
<dbReference type="NCBIfam" id="TIGR03709">
    <property type="entry name" value="PPK2_rel_1"/>
    <property type="match status" value="1"/>
</dbReference>
<evidence type="ECO:0000256" key="1">
    <source>
        <dbReference type="SAM" id="MobiDB-lite"/>
    </source>
</evidence>
<comment type="caution">
    <text evidence="3">The sequence shown here is derived from an EMBL/GenBank/DDBJ whole genome shotgun (WGS) entry which is preliminary data.</text>
</comment>
<feature type="region of interest" description="Disordered" evidence="1">
    <location>
        <begin position="1"/>
        <end position="23"/>
    </location>
</feature>
<dbReference type="GO" id="GO:0006797">
    <property type="term" value="P:polyphosphate metabolic process"/>
    <property type="evidence" value="ECO:0007669"/>
    <property type="project" value="InterPro"/>
</dbReference>
<sequence length="286" mass="32412">MANKDKRGREAKGSGQDAWHRWRLAAPDPSFTLASLDPGEKPFSGGDKAADRARVDALALELDALQNLFYADRRYKLLVVLQGIDTSGKDGTLRAVFGRMSPIGLRTVAWRAPSESELARDFLWRIHWQVPAAGEIVCFNRSHYEDVLVPVANGAITAEETGRRYAHINAFERLLAETGTVVLKFLLHISRDEQRKRLQQRIDDPEKRWKFQRGDLEVRKQWDAYQDAYGRAIAATATPWAPWTIVPSDSKTHRSLMIALAVRDALRALDLRYPDPDPTLRDVKVD</sequence>
<evidence type="ECO:0000259" key="2">
    <source>
        <dbReference type="Pfam" id="PF03976"/>
    </source>
</evidence>
<gene>
    <name evidence="3" type="ORF">JJ685_13450</name>
</gene>
<protein>
    <submittedName>
        <fullName evidence="3">Polyphosphate--nucleotide phosphotransferase</fullName>
    </submittedName>
</protein>
<dbReference type="PANTHER" id="PTHR34383:SF3">
    <property type="entry name" value="POLYPHOSPHATE:AMP PHOSPHOTRANSFERASE"/>
    <property type="match status" value="1"/>
</dbReference>
<reference evidence="3 4" key="1">
    <citation type="journal article" date="2017" name="Int. J. Syst. Evol. Microbiol.">
        <title>Ramlibacter monticola sp. nov., isolated from forest soil.</title>
        <authorList>
            <person name="Chaudhary D.K."/>
            <person name="Kim J."/>
        </authorList>
    </citation>
    <scope>NUCLEOTIDE SEQUENCE [LARGE SCALE GENOMIC DNA]</scope>
    <source>
        <strain evidence="3 4">KACC 19175</strain>
    </source>
</reference>
<organism evidence="3 4">
    <name type="scientific">Ramlibacter monticola</name>
    <dbReference type="NCBI Taxonomy" id="1926872"/>
    <lineage>
        <taxon>Bacteria</taxon>
        <taxon>Pseudomonadati</taxon>
        <taxon>Pseudomonadota</taxon>
        <taxon>Betaproteobacteria</taxon>
        <taxon>Burkholderiales</taxon>
        <taxon>Comamonadaceae</taxon>
        <taxon>Ramlibacter</taxon>
    </lineage>
</organism>
<feature type="compositionally biased region" description="Basic and acidic residues" evidence="1">
    <location>
        <begin position="1"/>
        <end position="12"/>
    </location>
</feature>
<dbReference type="GO" id="GO:0016776">
    <property type="term" value="F:phosphotransferase activity, phosphate group as acceptor"/>
    <property type="evidence" value="ECO:0007669"/>
    <property type="project" value="InterPro"/>
</dbReference>
<keyword evidence="4" id="KW-1185">Reference proteome</keyword>
<name>A0A936YZK0_9BURK</name>
<dbReference type="InterPro" id="IPR022300">
    <property type="entry name" value="PPK2-rel_1"/>
</dbReference>
<proteinExistence type="predicted"/>
<feature type="domain" description="Polyphosphate kinase-2-related" evidence="2">
    <location>
        <begin position="47"/>
        <end position="267"/>
    </location>
</feature>
<dbReference type="AlphaFoldDB" id="A0A936YZK0"/>